<protein>
    <recommendedName>
        <fullName evidence="7">Flagellar protein FliT</fullName>
    </recommendedName>
</protein>
<evidence type="ECO:0000256" key="1">
    <source>
        <dbReference type="ARBA" id="ARBA00004514"/>
    </source>
</evidence>
<evidence type="ECO:0000256" key="5">
    <source>
        <dbReference type="ARBA" id="ARBA00093765"/>
    </source>
</evidence>
<keyword evidence="8" id="KW-0282">Flagellum</keyword>
<evidence type="ECO:0000256" key="2">
    <source>
        <dbReference type="ARBA" id="ARBA00022490"/>
    </source>
</evidence>
<comment type="similarity">
    <text evidence="6">Belongs to the bacillales FliT family.</text>
</comment>
<accession>A0A974RZ84</accession>
<evidence type="ECO:0000256" key="4">
    <source>
        <dbReference type="ARBA" id="ARBA00023186"/>
    </source>
</evidence>
<dbReference type="InterPro" id="IPR008622">
    <property type="entry name" value="FliT"/>
</dbReference>
<organism evidence="8 9">
    <name type="scientific">Peribacillus psychrosaccharolyticus</name>
    <name type="common">Bacillus psychrosaccharolyticus</name>
    <dbReference type="NCBI Taxonomy" id="1407"/>
    <lineage>
        <taxon>Bacteria</taxon>
        <taxon>Bacillati</taxon>
        <taxon>Bacillota</taxon>
        <taxon>Bacilli</taxon>
        <taxon>Bacillales</taxon>
        <taxon>Bacillaceae</taxon>
        <taxon>Peribacillus</taxon>
    </lineage>
</organism>
<keyword evidence="3" id="KW-1005">Bacterial flagellum biogenesis</keyword>
<keyword evidence="8" id="KW-0969">Cilium</keyword>
<evidence type="ECO:0000313" key="9">
    <source>
        <dbReference type="Proteomes" id="UP000595254"/>
    </source>
</evidence>
<dbReference type="EMBL" id="CP068053">
    <property type="protein sequence ID" value="QQS99170.1"/>
    <property type="molecule type" value="Genomic_DNA"/>
</dbReference>
<comment type="function">
    <text evidence="5">May act as an export chaperone for the filament capping protein FliD.</text>
</comment>
<dbReference type="AlphaFoldDB" id="A0A974RZ84"/>
<keyword evidence="9" id="KW-1185">Reference proteome</keyword>
<evidence type="ECO:0000256" key="3">
    <source>
        <dbReference type="ARBA" id="ARBA00022795"/>
    </source>
</evidence>
<name>A0A974RZ84_PERPY</name>
<keyword evidence="2" id="KW-0963">Cytoplasm</keyword>
<gene>
    <name evidence="8" type="ORF">I6J18_16180</name>
</gene>
<evidence type="ECO:0000313" key="8">
    <source>
        <dbReference type="EMBL" id="QQS99170.1"/>
    </source>
</evidence>
<dbReference type="KEGG" id="ppsr:I6J18_16180"/>
<dbReference type="Proteomes" id="UP000595254">
    <property type="component" value="Chromosome"/>
</dbReference>
<evidence type="ECO:0000256" key="6">
    <source>
        <dbReference type="ARBA" id="ARBA00093785"/>
    </source>
</evidence>
<sequence length="115" mass="13158">MEAVKKFHDLTEQLLAVLEQSSKEKRDETIGLVHELLSKRDEALANISPPFSAEDTVIGRNTVALNKRLTRLMDAEKTAIQRDLKQLSMKKESSDKYVNPYQNIMGDGMFYDKKN</sequence>
<dbReference type="Pfam" id="PF05400">
    <property type="entry name" value="FliT"/>
    <property type="match status" value="1"/>
</dbReference>
<reference evidence="8 9" key="1">
    <citation type="submission" date="2021-01" db="EMBL/GenBank/DDBJ databases">
        <title>FDA dAtabase for Regulatory Grade micrObial Sequences (FDA-ARGOS): Supporting development and validation of Infectious Disease Dx tests.</title>
        <authorList>
            <person name="Nelson B."/>
            <person name="Plummer A."/>
            <person name="Tallon L."/>
            <person name="Sadzewicz L."/>
            <person name="Zhao X."/>
            <person name="Boylan J."/>
            <person name="Ott S."/>
            <person name="Bowen H."/>
            <person name="Vavikolanu K."/>
            <person name="Mehta A."/>
            <person name="Aluvathingal J."/>
            <person name="Nadendla S."/>
            <person name="Myers T."/>
            <person name="Yan Y."/>
            <person name="Sichtig H."/>
        </authorList>
    </citation>
    <scope>NUCLEOTIDE SEQUENCE [LARGE SCALE GENOMIC DNA]</scope>
    <source>
        <strain evidence="8 9">FDAARGOS_1161</strain>
    </source>
</reference>
<keyword evidence="4" id="KW-0143">Chaperone</keyword>
<proteinExistence type="inferred from homology"/>
<evidence type="ECO:0000256" key="7">
    <source>
        <dbReference type="ARBA" id="ARBA00093797"/>
    </source>
</evidence>
<keyword evidence="8" id="KW-0966">Cell projection</keyword>
<comment type="subcellular location">
    <subcellularLocation>
        <location evidence="1">Cytoplasm</location>
        <location evidence="1">Cytosol</location>
    </subcellularLocation>
</comment>
<dbReference type="RefSeq" id="WP_040376438.1">
    <property type="nucleotide sequence ID" value="NZ_CP068053.1"/>
</dbReference>